<feature type="signal peptide" evidence="1">
    <location>
        <begin position="1"/>
        <end position="21"/>
    </location>
</feature>
<accession>A0A2Z6T7I0</accession>
<organism evidence="2 3">
    <name type="scientific">Lactobacillus rodentium</name>
    <dbReference type="NCBI Taxonomy" id="947835"/>
    <lineage>
        <taxon>Bacteria</taxon>
        <taxon>Bacillati</taxon>
        <taxon>Bacillota</taxon>
        <taxon>Bacilli</taxon>
        <taxon>Lactobacillales</taxon>
        <taxon>Lactobacillaceae</taxon>
        <taxon>Lactobacillus</taxon>
    </lineage>
</organism>
<dbReference type="AlphaFoldDB" id="A0A2Z6T7I0"/>
<proteinExistence type="predicted"/>
<name>A0A2Z6T7I0_9LACO</name>
<evidence type="ECO:0000313" key="3">
    <source>
        <dbReference type="Proteomes" id="UP000257317"/>
    </source>
</evidence>
<dbReference type="RefSeq" id="WP_117117984.1">
    <property type="nucleotide sequence ID" value="NZ_BFBY01000003.1"/>
</dbReference>
<evidence type="ECO:0008006" key="4">
    <source>
        <dbReference type="Google" id="ProtNLM"/>
    </source>
</evidence>
<reference evidence="3" key="1">
    <citation type="submission" date="2018-03" db="EMBL/GenBank/DDBJ databases">
        <title>New taxa in the Lactobacillus gasseri group.</title>
        <authorList>
            <person name="Tanizawa Y."/>
            <person name="Tohno M."/>
            <person name="Endo A."/>
            <person name="Arita M."/>
        </authorList>
    </citation>
    <scope>NUCLEOTIDE SEQUENCE [LARGE SCALE GENOMIC DNA]</scope>
    <source>
        <strain evidence="3">DSM 24759</strain>
    </source>
</reference>
<keyword evidence="1" id="KW-0732">Signal</keyword>
<comment type="caution">
    <text evidence="2">The sequence shown here is derived from an EMBL/GenBank/DDBJ whole genome shotgun (WGS) entry which is preliminary data.</text>
</comment>
<dbReference type="Proteomes" id="UP000257317">
    <property type="component" value="Unassembled WGS sequence"/>
</dbReference>
<sequence>MKKVRIIYTIFFCALFGTFMGCSNNHTTIKEKIDKASCVTVELPPTLHMNLTSKRWYGNGHAVKKNVEYSYDGTYESKISGFYYYRNIFLLYPILADQTRVDEVKKSNYVIVKDVKNNSEQRKIINVWHDDGFKGYKVKVFYNQECLPVKVQLIDRETNKWKTGVKYTYPGISSQQYEKNWKEYLKEIKAGDFLDE</sequence>
<evidence type="ECO:0000256" key="1">
    <source>
        <dbReference type="SAM" id="SignalP"/>
    </source>
</evidence>
<dbReference type="PROSITE" id="PS51257">
    <property type="entry name" value="PROKAR_LIPOPROTEIN"/>
    <property type="match status" value="1"/>
</dbReference>
<feature type="chain" id="PRO_5038808644" description="Lipoprotein" evidence="1">
    <location>
        <begin position="22"/>
        <end position="196"/>
    </location>
</feature>
<dbReference type="OrthoDB" id="2223613at2"/>
<keyword evidence="3" id="KW-1185">Reference proteome</keyword>
<evidence type="ECO:0000313" key="2">
    <source>
        <dbReference type="EMBL" id="GBG04641.1"/>
    </source>
</evidence>
<dbReference type="EMBL" id="BFBY01000003">
    <property type="protein sequence ID" value="GBG04641.1"/>
    <property type="molecule type" value="Genomic_DNA"/>
</dbReference>
<protein>
    <recommendedName>
        <fullName evidence="4">Lipoprotein</fullName>
    </recommendedName>
</protein>
<gene>
    <name evidence="2" type="ORF">LrDSM24759_05550</name>
</gene>